<name>S4NWB8_9NEOP</name>
<sequence>MLTTRCQRNFAFRCKQTIRTFSFTFDYVETQTAYFVTSLNCDVAVFIGQLPSDKIDFYLVSYLIFIWS</sequence>
<reference evidence="1" key="1">
    <citation type="journal article" date="2013" name="BMC Genomics">
        <title>Unscrambling butterfly oogenesis.</title>
        <authorList>
            <person name="Carter J.M."/>
            <person name="Baker S.C."/>
            <person name="Pink R."/>
            <person name="Carter D.R."/>
            <person name="Collins A."/>
            <person name="Tomlin J."/>
            <person name="Gibbs M."/>
            <person name="Breuker C.J."/>
        </authorList>
    </citation>
    <scope>NUCLEOTIDE SEQUENCE</scope>
    <source>
        <tissue evidence="1">Ovary</tissue>
    </source>
</reference>
<reference evidence="1" key="2">
    <citation type="submission" date="2013-05" db="EMBL/GenBank/DDBJ databases">
        <authorList>
            <person name="Carter J.-M."/>
            <person name="Baker S.C."/>
            <person name="Pink R."/>
            <person name="Carter D.R.F."/>
            <person name="Collins A."/>
            <person name="Tomlin J."/>
            <person name="Gibbs M."/>
            <person name="Breuker C.J."/>
        </authorList>
    </citation>
    <scope>NUCLEOTIDE SEQUENCE</scope>
    <source>
        <tissue evidence="1">Ovary</tissue>
    </source>
</reference>
<accession>S4NWB8</accession>
<evidence type="ECO:0000313" key="1">
    <source>
        <dbReference type="EMBL" id="JAA81289.1"/>
    </source>
</evidence>
<proteinExistence type="predicted"/>
<dbReference type="EMBL" id="GAIX01011271">
    <property type="protein sequence ID" value="JAA81289.1"/>
    <property type="molecule type" value="Transcribed_RNA"/>
</dbReference>
<dbReference type="AlphaFoldDB" id="S4NWB8"/>
<organism evidence="1">
    <name type="scientific">Pararge aegeria</name>
    <name type="common">speckled wood butterfly</name>
    <dbReference type="NCBI Taxonomy" id="116150"/>
    <lineage>
        <taxon>Eukaryota</taxon>
        <taxon>Metazoa</taxon>
        <taxon>Ecdysozoa</taxon>
        <taxon>Arthropoda</taxon>
        <taxon>Hexapoda</taxon>
        <taxon>Insecta</taxon>
        <taxon>Pterygota</taxon>
        <taxon>Neoptera</taxon>
        <taxon>Endopterygota</taxon>
        <taxon>Lepidoptera</taxon>
        <taxon>Glossata</taxon>
        <taxon>Ditrysia</taxon>
        <taxon>Papilionoidea</taxon>
        <taxon>Nymphalidae</taxon>
        <taxon>Satyrinae</taxon>
        <taxon>Satyrini</taxon>
        <taxon>Parargina</taxon>
        <taxon>Pararge</taxon>
    </lineage>
</organism>
<protein>
    <submittedName>
        <fullName evidence="1">Uncharacterized protein</fullName>
    </submittedName>
</protein>